<dbReference type="InterPro" id="IPR013530">
    <property type="entry name" value="PAD_C"/>
</dbReference>
<dbReference type="InterPro" id="IPR013733">
    <property type="entry name" value="Prot_Arg_deaminase_cen_dom"/>
</dbReference>
<organism evidence="3 4">
    <name type="scientific">Naja naja</name>
    <name type="common">Indian cobra</name>
    <dbReference type="NCBI Taxonomy" id="35670"/>
    <lineage>
        <taxon>Eukaryota</taxon>
        <taxon>Metazoa</taxon>
        <taxon>Chordata</taxon>
        <taxon>Craniata</taxon>
        <taxon>Vertebrata</taxon>
        <taxon>Euteleostomi</taxon>
        <taxon>Lepidosauria</taxon>
        <taxon>Squamata</taxon>
        <taxon>Bifurcata</taxon>
        <taxon>Unidentata</taxon>
        <taxon>Episquamata</taxon>
        <taxon>Toxicofera</taxon>
        <taxon>Serpentes</taxon>
        <taxon>Colubroidea</taxon>
        <taxon>Elapidae</taxon>
        <taxon>Elapinae</taxon>
        <taxon>Naja</taxon>
    </lineage>
</organism>
<dbReference type="Pfam" id="PF08527">
    <property type="entry name" value="PAD_M"/>
    <property type="match status" value="1"/>
</dbReference>
<dbReference type="InterPro" id="IPR004303">
    <property type="entry name" value="PAD"/>
</dbReference>
<dbReference type="AlphaFoldDB" id="A0A8C6Y6U9"/>
<dbReference type="Gene3D" id="3.75.10.10">
    <property type="entry name" value="L-arginine/glycine Amidinotransferase, Chain A"/>
    <property type="match status" value="2"/>
</dbReference>
<name>A0A8C6Y6U9_NAJNA</name>
<dbReference type="InterPro" id="IPR036556">
    <property type="entry name" value="PAD_central_sf"/>
</dbReference>
<dbReference type="PANTHER" id="PTHR10837">
    <property type="entry name" value="PEPTIDYLARGININE DEIMINASE"/>
    <property type="match status" value="1"/>
</dbReference>
<dbReference type="Pfam" id="PF03068">
    <property type="entry name" value="PAD"/>
    <property type="match status" value="2"/>
</dbReference>
<evidence type="ECO:0000313" key="4">
    <source>
        <dbReference type="Proteomes" id="UP000694559"/>
    </source>
</evidence>
<feature type="domain" description="Protein-arginine deiminase C-terminal" evidence="1">
    <location>
        <begin position="126"/>
        <end position="417"/>
    </location>
</feature>
<dbReference type="GO" id="GO:0005509">
    <property type="term" value="F:calcium ion binding"/>
    <property type="evidence" value="ECO:0007669"/>
    <property type="project" value="InterPro"/>
</dbReference>
<evidence type="ECO:0000313" key="3">
    <source>
        <dbReference type="Ensembl" id="ENSNNAP00000023673.1"/>
    </source>
</evidence>
<sequence length="460" mass="52405">MKTGGQKSRVPGSIGIELVLLLDLEDMSRMILTTQGPDEVFANYQLILHISKADGDKVGVFYTESKEQSYKHVLGSGKMSYHVKRNLGQVQTVFYVEGLKFPDIDFSGLVTFHASVLEPGVPETSIFTDTLVFRVAPWIMTPNTLQPVSVYVCSINDNKDFVEHIRKLATKAGCKLIICPQEKNNEDVWIQDEMEFGYTQAPHKTFPVVFDSPRNRELKDFAFKEILGPDFGYVKRELPSTVSRSSLDSFGNLEVSPPVTVKSKEYPLGRILIGAAFPRNNFPMSKLVKDFLKSQVVQSPIELYTDWLHVGHVDEILSFVPAPNQKGFRLLLASPRACFKLLKEKEKEGHGKAKMPEGIELLEDGWQPRSISEIIADGFLKKWNEYCDRCIDWNRNILKQELGLAEEDIIDIPQLFHPFLNLPRPMVISLLTYYIDQGDVHCGTNVLRKPFSFKWWNMRL</sequence>
<dbReference type="PANTHER" id="PTHR10837:SF11">
    <property type="entry name" value="PROTEIN-ARGININE DEIMINASE TYPE-1"/>
    <property type="match status" value="1"/>
</dbReference>
<dbReference type="SUPFAM" id="SSF110083">
    <property type="entry name" value="Peptidylarginine deiminase Pad4, middle domain"/>
    <property type="match status" value="1"/>
</dbReference>
<proteinExistence type="predicted"/>
<dbReference type="GeneTree" id="ENSGT00940000153217"/>
<evidence type="ECO:0000259" key="1">
    <source>
        <dbReference type="Pfam" id="PF03068"/>
    </source>
</evidence>
<protein>
    <recommendedName>
        <fullName evidence="5">Protein-arginine deiminase</fullName>
    </recommendedName>
</protein>
<accession>A0A8C6Y6U9</accession>
<feature type="domain" description="Protein-arginine deiminase C-terminal" evidence="1">
    <location>
        <begin position="432"/>
        <end position="457"/>
    </location>
</feature>
<evidence type="ECO:0000259" key="2">
    <source>
        <dbReference type="Pfam" id="PF08527"/>
    </source>
</evidence>
<dbReference type="FunFam" id="2.60.40.1700:FF:000001">
    <property type="entry name" value="Protein-arginine deiminase type-2"/>
    <property type="match status" value="1"/>
</dbReference>
<dbReference type="Proteomes" id="UP000694559">
    <property type="component" value="Unplaced"/>
</dbReference>
<reference evidence="3" key="2">
    <citation type="submission" date="2025-09" db="UniProtKB">
        <authorList>
            <consortium name="Ensembl"/>
        </authorList>
    </citation>
    <scope>IDENTIFICATION</scope>
</reference>
<reference evidence="3" key="1">
    <citation type="submission" date="2025-08" db="UniProtKB">
        <authorList>
            <consortium name="Ensembl"/>
        </authorList>
    </citation>
    <scope>IDENTIFICATION</scope>
</reference>
<evidence type="ECO:0008006" key="5">
    <source>
        <dbReference type="Google" id="ProtNLM"/>
    </source>
</evidence>
<dbReference type="Ensembl" id="ENSNNAT00000024826.1">
    <property type="protein sequence ID" value="ENSNNAP00000023673.1"/>
    <property type="gene ID" value="ENSNNAG00000015588.1"/>
</dbReference>
<keyword evidence="4" id="KW-1185">Reference proteome</keyword>
<dbReference type="OrthoDB" id="5102063at2759"/>
<dbReference type="GO" id="GO:0004668">
    <property type="term" value="F:protein-arginine deiminase activity"/>
    <property type="evidence" value="ECO:0007669"/>
    <property type="project" value="InterPro"/>
</dbReference>
<dbReference type="SUPFAM" id="SSF55909">
    <property type="entry name" value="Pentein"/>
    <property type="match status" value="1"/>
</dbReference>
<dbReference type="GO" id="GO:0005737">
    <property type="term" value="C:cytoplasm"/>
    <property type="evidence" value="ECO:0007669"/>
    <property type="project" value="InterPro"/>
</dbReference>
<dbReference type="GO" id="GO:0005634">
    <property type="term" value="C:nucleus"/>
    <property type="evidence" value="ECO:0007669"/>
    <property type="project" value="TreeGrafter"/>
</dbReference>
<dbReference type="OMA" id="VCPLLEN"/>
<feature type="domain" description="Protein-arginine deiminase (PAD) central" evidence="2">
    <location>
        <begin position="21"/>
        <end position="118"/>
    </location>
</feature>
<dbReference type="Gene3D" id="2.60.40.1700">
    <property type="entry name" value="Protein-arginine deiminase, central domain"/>
    <property type="match status" value="1"/>
</dbReference>